<keyword evidence="3" id="KW-1185">Reference proteome</keyword>
<dbReference type="GO" id="GO:0016747">
    <property type="term" value="F:acyltransferase activity, transferring groups other than amino-acyl groups"/>
    <property type="evidence" value="ECO:0007669"/>
    <property type="project" value="InterPro"/>
</dbReference>
<proteinExistence type="predicted"/>
<dbReference type="GeneID" id="97990681"/>
<dbReference type="CDD" id="cd04301">
    <property type="entry name" value="NAT_SF"/>
    <property type="match status" value="1"/>
</dbReference>
<dbReference type="Proteomes" id="UP000260812">
    <property type="component" value="Unassembled WGS sequence"/>
</dbReference>
<evidence type="ECO:0000259" key="1">
    <source>
        <dbReference type="PROSITE" id="PS51186"/>
    </source>
</evidence>
<dbReference type="InterPro" id="IPR000182">
    <property type="entry name" value="GNAT_dom"/>
</dbReference>
<keyword evidence="2" id="KW-0808">Transferase</keyword>
<evidence type="ECO:0000313" key="3">
    <source>
        <dbReference type="Proteomes" id="UP000260812"/>
    </source>
</evidence>
<dbReference type="InterPro" id="IPR016181">
    <property type="entry name" value="Acyl_CoA_acyltransferase"/>
</dbReference>
<protein>
    <submittedName>
        <fullName evidence="2">GNAT family N-acetyltransferase</fullName>
    </submittedName>
</protein>
<name>A0A3E3HUX7_9FIRM</name>
<dbReference type="Gene3D" id="3.40.630.30">
    <property type="match status" value="1"/>
</dbReference>
<dbReference type="RefSeq" id="WP_021635655.1">
    <property type="nucleotide sequence ID" value="NZ_QVLV01000041.1"/>
</dbReference>
<dbReference type="AlphaFoldDB" id="A0A3E3HUX7"/>
<gene>
    <name evidence="2" type="ORF">DXC51_28465</name>
</gene>
<feature type="domain" description="N-acetyltransferase" evidence="1">
    <location>
        <begin position="1"/>
        <end position="159"/>
    </location>
</feature>
<dbReference type="EMBL" id="QVLV01000041">
    <property type="protein sequence ID" value="RGE55636.1"/>
    <property type="molecule type" value="Genomic_DNA"/>
</dbReference>
<sequence>MIRAVEKEELEQCIQIFHRGYGTVADEFGLTEENSPDRGRAALPCSRLQEEFDEGVLMYGYFLESRLIGFLGIKMAGDVCKLNDIIILPEYRNNGYGTELLDFCRKKAVESGKKKIVLGMIDDNTRLRNWYISNGFVTTGYRKYEGAPYTVGDMECSLQQVTEVKQ</sequence>
<accession>A0A3E3HUX7</accession>
<dbReference type="Pfam" id="PF00583">
    <property type="entry name" value="Acetyltransf_1"/>
    <property type="match status" value="1"/>
</dbReference>
<comment type="caution">
    <text evidence="2">The sequence shown here is derived from an EMBL/GenBank/DDBJ whole genome shotgun (WGS) entry which is preliminary data.</text>
</comment>
<organism evidence="2 3">
    <name type="scientific">Eisenbergiella massiliensis</name>
    <dbReference type="NCBI Taxonomy" id="1720294"/>
    <lineage>
        <taxon>Bacteria</taxon>
        <taxon>Bacillati</taxon>
        <taxon>Bacillota</taxon>
        <taxon>Clostridia</taxon>
        <taxon>Lachnospirales</taxon>
        <taxon>Lachnospiraceae</taxon>
        <taxon>Eisenbergiella</taxon>
    </lineage>
</organism>
<dbReference type="PROSITE" id="PS51186">
    <property type="entry name" value="GNAT"/>
    <property type="match status" value="1"/>
</dbReference>
<evidence type="ECO:0000313" key="2">
    <source>
        <dbReference type="EMBL" id="RGE55636.1"/>
    </source>
</evidence>
<reference evidence="2" key="1">
    <citation type="submission" date="2018-08" db="EMBL/GenBank/DDBJ databases">
        <title>A genome reference for cultivated species of the human gut microbiota.</title>
        <authorList>
            <person name="Zou Y."/>
            <person name="Xue W."/>
            <person name="Luo G."/>
        </authorList>
    </citation>
    <scope>NUCLEOTIDE SEQUENCE [LARGE SCALE GENOMIC DNA]</scope>
    <source>
        <strain evidence="2">TF05-5AC</strain>
    </source>
</reference>
<dbReference type="SUPFAM" id="SSF55729">
    <property type="entry name" value="Acyl-CoA N-acyltransferases (Nat)"/>
    <property type="match status" value="1"/>
</dbReference>